<accession>A0ACC5ZJ97</accession>
<evidence type="ECO:0000313" key="1">
    <source>
        <dbReference type="EMBL" id="MCJ8748084.1"/>
    </source>
</evidence>
<organism evidence="1 2">
    <name type="scientific">Pangasius djambal</name>
    <dbReference type="NCBI Taxonomy" id="1691987"/>
    <lineage>
        <taxon>Eukaryota</taxon>
        <taxon>Metazoa</taxon>
        <taxon>Chordata</taxon>
        <taxon>Craniata</taxon>
        <taxon>Vertebrata</taxon>
        <taxon>Euteleostomi</taxon>
        <taxon>Actinopterygii</taxon>
        <taxon>Neopterygii</taxon>
        <taxon>Teleostei</taxon>
        <taxon>Ostariophysi</taxon>
        <taxon>Siluriformes</taxon>
        <taxon>Pangasiidae</taxon>
        <taxon>Pangasius</taxon>
    </lineage>
</organism>
<gene>
    <name evidence="1" type="ORF">PDJAM_G00160900</name>
</gene>
<proteinExistence type="predicted"/>
<sequence>MCLCSFSRRSLQREETALASTATDEAFAPSPLTSSCSSMPGPINATGPAPVHRDRSHANGTIEASHHTPPVVSAASGHVQSSSSPFLPASDTDSAPVPVPRAKSLEGVFPGTPQMSAALPRGFRRSEGTSRLSTGVTPKPFSTKTSRMSTQARFYSMDDSHNGQRERPQLPASFPRQGPDTAPDYKDDTRSSTHEAVHWRKKKEEARGKQMDSAPSIHSFMSASVLIPDKAVSASREDEADHRDMQVSLNHTPDSGTDFGFQARWDSTGARIRSVQPGSPAHLCHLQAGDEIVALGGQRVAEMSYEKWKANMDAALREGKLLMDIRRLSLNGHPDHHTSISKTSSLPLESESKAQVNGHPANLQVPSIGASSSCWSWNTAEERRRQEKWQMEQEHLLQEKYRRDQERLEEAWRRDQQEAALEENSGTEVRQRFEVEL</sequence>
<dbReference type="Proteomes" id="UP000830395">
    <property type="component" value="Chromosome 26"/>
</dbReference>
<protein>
    <submittedName>
        <fullName evidence="1">Uncharacterized protein</fullName>
    </submittedName>
</protein>
<reference evidence="1" key="1">
    <citation type="submission" date="2020-02" db="EMBL/GenBank/DDBJ databases">
        <title>Genome sequencing of the panga catfish, Pangasius djambal.</title>
        <authorList>
            <person name="Wen M."/>
            <person name="Zahm M."/>
            <person name="Roques C."/>
            <person name="Cabau C."/>
            <person name="Klopp C."/>
            <person name="Donnadieu C."/>
            <person name="Jouanno E."/>
            <person name="Avarre J.-C."/>
            <person name="Campet M."/>
            <person name="Ha T."/>
            <person name="Dugue R."/>
            <person name="Lampietro C."/>
            <person name="Louis A."/>
            <person name="Herpin A."/>
            <person name="Echchiki A."/>
            <person name="Berthelot C."/>
            <person name="Parey E."/>
            <person name="Roest-Crollius H."/>
            <person name="Braasch I."/>
            <person name="Postlethwait J.H."/>
            <person name="Bobe J."/>
            <person name="Montfort J."/>
            <person name="Bouchez O."/>
            <person name="Begum T."/>
            <person name="Schartl M."/>
            <person name="Gustiano R."/>
            <person name="Guiguen Y."/>
        </authorList>
    </citation>
    <scope>NUCLEOTIDE SEQUENCE</scope>
    <source>
        <strain evidence="1">Pdj_M5554</strain>
    </source>
</reference>
<name>A0ACC5ZJ97_9TELE</name>
<dbReference type="EMBL" id="CM041000">
    <property type="protein sequence ID" value="MCJ8748084.1"/>
    <property type="molecule type" value="Genomic_DNA"/>
</dbReference>
<evidence type="ECO:0000313" key="2">
    <source>
        <dbReference type="Proteomes" id="UP000830395"/>
    </source>
</evidence>
<keyword evidence="2" id="KW-1185">Reference proteome</keyword>
<comment type="caution">
    <text evidence="1">The sequence shown here is derived from an EMBL/GenBank/DDBJ whole genome shotgun (WGS) entry which is preliminary data.</text>
</comment>